<keyword evidence="2" id="KW-0255">Endonuclease</keyword>
<dbReference type="Gene3D" id="3.90.1570.10">
    <property type="entry name" value="tt1808, chain A"/>
    <property type="match status" value="1"/>
</dbReference>
<name>A0A1H8CU61_9SPHI</name>
<accession>A0A1H8CU61</accession>
<dbReference type="CDD" id="cd06260">
    <property type="entry name" value="DUF820-like"/>
    <property type="match status" value="1"/>
</dbReference>
<dbReference type="RefSeq" id="WP_091208855.1">
    <property type="nucleotide sequence ID" value="NZ_FOCL01000002.1"/>
</dbReference>
<protein>
    <submittedName>
        <fullName evidence="2">Endonuclease, Uma2 family (Restriction endonuclease fold)</fullName>
    </submittedName>
</protein>
<feature type="domain" description="Putative restriction endonuclease" evidence="1">
    <location>
        <begin position="11"/>
        <end position="176"/>
    </location>
</feature>
<dbReference type="OrthoDB" id="9808428at2"/>
<dbReference type="EMBL" id="FOCL01000002">
    <property type="protein sequence ID" value="SEM98595.1"/>
    <property type="molecule type" value="Genomic_DNA"/>
</dbReference>
<sequence length="181" mass="20938">MLTAAKKITLDEYMSMPIGAPYQYINGYLVDWPSRTVDHQIALGNLVQMIMNCEDRLQNKGIYLMGPIEVVLDDQNSFQPDFVYISKERGDIIKDYIYGAPDLVVEILWEKNACYDLRPKKDAYEKYGVKEYIIIDPIQQNVDLYILKNGVFILEQKAQLTEILKSALLRGFNIEVSKLFQ</sequence>
<dbReference type="SUPFAM" id="SSF52980">
    <property type="entry name" value="Restriction endonuclease-like"/>
    <property type="match status" value="1"/>
</dbReference>
<keyword evidence="2" id="KW-0540">Nuclease</keyword>
<evidence type="ECO:0000313" key="2">
    <source>
        <dbReference type="EMBL" id="SEM98595.1"/>
    </source>
</evidence>
<dbReference type="InterPro" id="IPR012296">
    <property type="entry name" value="Nuclease_put_TT1808"/>
</dbReference>
<proteinExistence type="predicted"/>
<organism evidence="2 3">
    <name type="scientific">Mucilaginibacter gossypiicola</name>
    <dbReference type="NCBI Taxonomy" id="551995"/>
    <lineage>
        <taxon>Bacteria</taxon>
        <taxon>Pseudomonadati</taxon>
        <taxon>Bacteroidota</taxon>
        <taxon>Sphingobacteriia</taxon>
        <taxon>Sphingobacteriales</taxon>
        <taxon>Sphingobacteriaceae</taxon>
        <taxon>Mucilaginibacter</taxon>
    </lineage>
</organism>
<dbReference type="AlphaFoldDB" id="A0A1H8CU61"/>
<gene>
    <name evidence="2" type="ORF">SAMN05192574_10281</name>
</gene>
<dbReference type="STRING" id="551995.SAMN05192574_10281"/>
<evidence type="ECO:0000313" key="3">
    <source>
        <dbReference type="Proteomes" id="UP000198942"/>
    </source>
</evidence>
<dbReference type="InterPro" id="IPR008538">
    <property type="entry name" value="Uma2"/>
</dbReference>
<evidence type="ECO:0000259" key="1">
    <source>
        <dbReference type="Pfam" id="PF05685"/>
    </source>
</evidence>
<dbReference type="Pfam" id="PF05685">
    <property type="entry name" value="Uma2"/>
    <property type="match status" value="1"/>
</dbReference>
<dbReference type="GO" id="GO:0004519">
    <property type="term" value="F:endonuclease activity"/>
    <property type="evidence" value="ECO:0007669"/>
    <property type="project" value="UniProtKB-KW"/>
</dbReference>
<reference evidence="3" key="1">
    <citation type="submission" date="2016-10" db="EMBL/GenBank/DDBJ databases">
        <authorList>
            <person name="Varghese N."/>
            <person name="Submissions S."/>
        </authorList>
    </citation>
    <scope>NUCLEOTIDE SEQUENCE [LARGE SCALE GENOMIC DNA]</scope>
    <source>
        <strain evidence="3">Gh-48</strain>
    </source>
</reference>
<keyword evidence="2" id="KW-0378">Hydrolase</keyword>
<dbReference type="PANTHER" id="PTHR34107">
    <property type="entry name" value="SLL0198 PROTEIN-RELATED"/>
    <property type="match status" value="1"/>
</dbReference>
<dbReference type="InterPro" id="IPR011335">
    <property type="entry name" value="Restrct_endonuc-II-like"/>
</dbReference>
<dbReference type="PANTHER" id="PTHR34107:SF4">
    <property type="entry name" value="SLL1222 PROTEIN"/>
    <property type="match status" value="1"/>
</dbReference>
<keyword evidence="3" id="KW-1185">Reference proteome</keyword>
<dbReference type="Proteomes" id="UP000198942">
    <property type="component" value="Unassembled WGS sequence"/>
</dbReference>